<evidence type="ECO:0000256" key="2">
    <source>
        <dbReference type="ARBA" id="ARBA00023002"/>
    </source>
</evidence>
<feature type="domain" description="Enoyl reductase (ER)" evidence="3">
    <location>
        <begin position="129"/>
        <end position="682"/>
    </location>
</feature>
<dbReference type="PANTHER" id="PTHR48106">
    <property type="entry name" value="QUINONE OXIDOREDUCTASE PIG3-RELATED"/>
    <property type="match status" value="1"/>
</dbReference>
<gene>
    <name evidence="4" type="ORF">TTEB3V08_LOCUS6373</name>
</gene>
<evidence type="ECO:0000256" key="1">
    <source>
        <dbReference type="ARBA" id="ARBA00022857"/>
    </source>
</evidence>
<keyword evidence="1" id="KW-0521">NADP</keyword>
<dbReference type="SUPFAM" id="SSF51735">
    <property type="entry name" value="NAD(P)-binding Rossmann-fold domains"/>
    <property type="match status" value="2"/>
</dbReference>
<dbReference type="GO" id="GO:0016651">
    <property type="term" value="F:oxidoreductase activity, acting on NAD(P)H"/>
    <property type="evidence" value="ECO:0007669"/>
    <property type="project" value="TreeGrafter"/>
</dbReference>
<dbReference type="GO" id="GO:0070402">
    <property type="term" value="F:NADPH binding"/>
    <property type="evidence" value="ECO:0007669"/>
    <property type="project" value="TreeGrafter"/>
</dbReference>
<keyword evidence="2" id="KW-0560">Oxidoreductase</keyword>
<dbReference type="Gene3D" id="3.90.180.10">
    <property type="entry name" value="Medium-chain alcohol dehydrogenases, catalytic domain"/>
    <property type="match status" value="3"/>
</dbReference>
<dbReference type="PANTHER" id="PTHR48106:SF18">
    <property type="entry name" value="QUINONE OXIDOREDUCTASE PIG3"/>
    <property type="match status" value="1"/>
</dbReference>
<dbReference type="EMBL" id="OE002238">
    <property type="protein sequence ID" value="CAD7458393.1"/>
    <property type="molecule type" value="Genomic_DNA"/>
</dbReference>
<accession>A0A7R9IHD7</accession>
<protein>
    <recommendedName>
        <fullName evidence="3">Enoyl reductase (ER) domain-containing protein</fullName>
    </recommendedName>
</protein>
<reference evidence="4" key="1">
    <citation type="submission" date="2020-11" db="EMBL/GenBank/DDBJ databases">
        <authorList>
            <person name="Tran Van P."/>
        </authorList>
    </citation>
    <scope>NUCLEOTIDE SEQUENCE</scope>
</reference>
<dbReference type="SMART" id="SM00829">
    <property type="entry name" value="PKS_ER"/>
    <property type="match status" value="1"/>
</dbReference>
<proteinExistence type="predicted"/>
<dbReference type="InterPro" id="IPR036291">
    <property type="entry name" value="NAD(P)-bd_dom_sf"/>
</dbReference>
<name>A0A7R9IHD7_9NEOP</name>
<evidence type="ECO:0000259" key="3">
    <source>
        <dbReference type="SMART" id="SM00829"/>
    </source>
</evidence>
<evidence type="ECO:0000313" key="4">
    <source>
        <dbReference type="EMBL" id="CAD7458393.1"/>
    </source>
</evidence>
<organism evidence="4">
    <name type="scientific">Timema tahoe</name>
    <dbReference type="NCBI Taxonomy" id="61484"/>
    <lineage>
        <taxon>Eukaryota</taxon>
        <taxon>Metazoa</taxon>
        <taxon>Ecdysozoa</taxon>
        <taxon>Arthropoda</taxon>
        <taxon>Hexapoda</taxon>
        <taxon>Insecta</taxon>
        <taxon>Pterygota</taxon>
        <taxon>Neoptera</taxon>
        <taxon>Polyneoptera</taxon>
        <taxon>Phasmatodea</taxon>
        <taxon>Timematodea</taxon>
        <taxon>Timematoidea</taxon>
        <taxon>Timematidae</taxon>
        <taxon>Timema</taxon>
    </lineage>
</organism>
<dbReference type="AlphaFoldDB" id="A0A7R9IHD7"/>
<dbReference type="InterPro" id="IPR020843">
    <property type="entry name" value="ER"/>
</dbReference>
<sequence>MMNMVTQTMDAIHDVCESLKSVAGILRVGEWEVPLNKTVGELQPGVYRVTLKEIIVIPSGHEVVLQAAVSADMRDVVYRIQRESPKRKRMVVSFNRLKPYSQVLREPPSITDSEGTDVSENMSPEKHLGLSLLPRSSSLDFSNEGETKTNSPELFVLPRIIPERRYPVRQRKPTGYYLDGLIVECSSGGRLGRRDNNNIGRWGMAYHGMIQTAKLSSGETVLIHAGHTSIGQAAIAFALHIGSTVFTTVREIVHKEFLMKRFPSVWRGTASLIRPIGDDEISEWVIPRITLSLSWNSSSPLSSRQKSTLLDSVHLTRPGPPSWVDRLDVRQQDIQVVCLLNFNIFNFLLFFVHGGIFKWPGSSLSTLWTFTAKFAASVPNEPLELSPDIVLALMCSVALLTTDLRVRGATDPEDLLSFCTRLLWSSSYEHMLKEKNILSLESSFAISLMRATEGKGADVVMNCLRGTHLYVSIDCVADCGRFVQLGTADMEENTNIGNPDIVLALMCSVALLTTDLRVRGATDPEDLLSFCTRLLWSSSYEHMVLRGSTLSNNLLSFCLLSDVAVTFLSSPTLITNYQVVLSLVLQLLLIPDDIVTPILVSISTKWKSRMFVFIRHVTTFGIAEDNLFNAPIAWKKVLHSAIKEGIKSGIIQPLEKIVFPEQQTLEALRELSKCSRVEKVLVNYNSRVYASIVFILACTSPGGYHTQPVHARLIPLTAQMVTHTARVTPGLYHARLVPHTVRIKARNTHCCSHVVSESISVTQLSTSPACYSLLKYLPPKDTFLSHSCHP</sequence>